<keyword evidence="9 11" id="KW-0739">Sodium transport</keyword>
<keyword evidence="6" id="KW-0915">Sodium</keyword>
<evidence type="ECO:0000256" key="2">
    <source>
        <dbReference type="ARBA" id="ARBA00022448"/>
    </source>
</evidence>
<comment type="similarity">
    <text evidence="11">Belongs to the amiloride-sensitive sodium channel (TC 1.A.6) family.</text>
</comment>
<feature type="transmembrane region" description="Helical" evidence="12">
    <location>
        <begin position="429"/>
        <end position="456"/>
    </location>
</feature>
<evidence type="ECO:0000256" key="10">
    <source>
        <dbReference type="ARBA" id="ARBA00023303"/>
    </source>
</evidence>
<evidence type="ECO:0000256" key="4">
    <source>
        <dbReference type="ARBA" id="ARBA00022692"/>
    </source>
</evidence>
<dbReference type="Gene3D" id="2.60.470.10">
    <property type="entry name" value="Acid-sensing ion channels like domains"/>
    <property type="match status" value="1"/>
</dbReference>
<evidence type="ECO:0000256" key="8">
    <source>
        <dbReference type="ARBA" id="ARBA00023136"/>
    </source>
</evidence>
<evidence type="ECO:0000256" key="5">
    <source>
        <dbReference type="ARBA" id="ARBA00022989"/>
    </source>
</evidence>
<keyword evidence="8 12" id="KW-0472">Membrane</keyword>
<keyword evidence="10 11" id="KW-0407">Ion channel</keyword>
<keyword evidence="3 11" id="KW-0894">Sodium channel</keyword>
<name>A0A8B8D0P1_CRAVI</name>
<dbReference type="InterPro" id="IPR001873">
    <property type="entry name" value="ENaC"/>
</dbReference>
<dbReference type="KEGG" id="cvn:111122736"/>
<keyword evidence="13" id="KW-1185">Reference proteome</keyword>
<dbReference type="OrthoDB" id="6110812at2759"/>
<dbReference type="PANTHER" id="PTHR11690:SF248">
    <property type="entry name" value="PICKPOCKET 17, ISOFORM A"/>
    <property type="match status" value="1"/>
</dbReference>
<dbReference type="Pfam" id="PF00858">
    <property type="entry name" value="ASC"/>
    <property type="match status" value="1"/>
</dbReference>
<gene>
    <name evidence="14" type="primary">LOC111122736</name>
</gene>
<evidence type="ECO:0000256" key="12">
    <source>
        <dbReference type="SAM" id="Phobius"/>
    </source>
</evidence>
<dbReference type="RefSeq" id="XP_022320326.1">
    <property type="nucleotide sequence ID" value="XM_022464618.1"/>
</dbReference>
<keyword evidence="7 11" id="KW-0406">Ion transport</keyword>
<evidence type="ECO:0000256" key="11">
    <source>
        <dbReference type="RuleBase" id="RU000679"/>
    </source>
</evidence>
<organism evidence="13 14">
    <name type="scientific">Crassostrea virginica</name>
    <name type="common">Eastern oyster</name>
    <dbReference type="NCBI Taxonomy" id="6565"/>
    <lineage>
        <taxon>Eukaryota</taxon>
        <taxon>Metazoa</taxon>
        <taxon>Spiralia</taxon>
        <taxon>Lophotrochozoa</taxon>
        <taxon>Mollusca</taxon>
        <taxon>Bivalvia</taxon>
        <taxon>Autobranchia</taxon>
        <taxon>Pteriomorphia</taxon>
        <taxon>Ostreida</taxon>
        <taxon>Ostreoidea</taxon>
        <taxon>Ostreidae</taxon>
        <taxon>Crassostrea</taxon>
    </lineage>
</organism>
<sequence length="473" mass="53021">MPKHIPKVCKEFTEYTSMHGVGRFGSSQFLIQKILWLLLFCSCIGYCLYQTHSLYEQFKSEPTNTLMKQKYGELEFPKISFCNLNPMKFSKVLENERLFKIINETAEVMKVEILDFGLFIEKYLQRYQPSSALGIQSISDTKNLFYQEMSQYSTLDDVTQPINEFIISCEYQGYPCANGDITQYRDEFFGRCYAFQPLQSRTSGSPGPQGGLTLTLNVEKDEYTPFITGSAGVIMDISKRRSGRSRNPSMKITGILLSPEKETNIALNNVEYNRLAGSSEKCSKTSNYSVAECIEFCLGLAGAVASGCAHEITYMDAAPMCQSLQELARNEQVRRLLDISATCSPCKIPCHETVYEKTLSMTSWPIESYNPILKNQLKTNGINISANPEMGAGSMMKIHIFFSTLSTTIIDEEEAYTFGNFLSDIGGQLGLWAGISVLSLAEVVELLALIVTGFIVRRNKTANEAKPVIELKN</sequence>
<evidence type="ECO:0000256" key="1">
    <source>
        <dbReference type="ARBA" id="ARBA00004141"/>
    </source>
</evidence>
<keyword evidence="4 11" id="KW-0812">Transmembrane</keyword>
<evidence type="ECO:0000313" key="14">
    <source>
        <dbReference type="RefSeq" id="XP_022320326.1"/>
    </source>
</evidence>
<dbReference type="GO" id="GO:0015280">
    <property type="term" value="F:ligand-gated sodium channel activity"/>
    <property type="evidence" value="ECO:0007669"/>
    <property type="project" value="TreeGrafter"/>
</dbReference>
<protein>
    <submittedName>
        <fullName evidence="14">Degenerin-like protein asic-2</fullName>
    </submittedName>
</protein>
<evidence type="ECO:0000256" key="6">
    <source>
        <dbReference type="ARBA" id="ARBA00023053"/>
    </source>
</evidence>
<reference evidence="14" key="1">
    <citation type="submission" date="2025-08" db="UniProtKB">
        <authorList>
            <consortium name="RefSeq"/>
        </authorList>
    </citation>
    <scope>IDENTIFICATION</scope>
    <source>
        <tissue evidence="14">Whole sample</tissue>
    </source>
</reference>
<dbReference type="GeneID" id="111122736"/>
<dbReference type="Gene3D" id="1.10.287.770">
    <property type="entry name" value="YojJ-like"/>
    <property type="match status" value="1"/>
</dbReference>
<keyword evidence="5 12" id="KW-1133">Transmembrane helix</keyword>
<dbReference type="GO" id="GO:0005886">
    <property type="term" value="C:plasma membrane"/>
    <property type="evidence" value="ECO:0007669"/>
    <property type="project" value="TreeGrafter"/>
</dbReference>
<keyword evidence="2 11" id="KW-0813">Transport</keyword>
<dbReference type="AlphaFoldDB" id="A0A8B8D0P1"/>
<comment type="subcellular location">
    <subcellularLocation>
        <location evidence="1">Membrane</location>
        <topology evidence="1">Multi-pass membrane protein</topology>
    </subcellularLocation>
</comment>
<evidence type="ECO:0000256" key="7">
    <source>
        <dbReference type="ARBA" id="ARBA00023065"/>
    </source>
</evidence>
<evidence type="ECO:0000256" key="3">
    <source>
        <dbReference type="ARBA" id="ARBA00022461"/>
    </source>
</evidence>
<dbReference type="PRINTS" id="PR01078">
    <property type="entry name" value="AMINACHANNEL"/>
</dbReference>
<dbReference type="PANTHER" id="PTHR11690">
    <property type="entry name" value="AMILORIDE-SENSITIVE SODIUM CHANNEL-RELATED"/>
    <property type="match status" value="1"/>
</dbReference>
<evidence type="ECO:0000256" key="9">
    <source>
        <dbReference type="ARBA" id="ARBA00023201"/>
    </source>
</evidence>
<accession>A0A8B8D0P1</accession>
<evidence type="ECO:0000313" key="13">
    <source>
        <dbReference type="Proteomes" id="UP000694844"/>
    </source>
</evidence>
<proteinExistence type="inferred from homology"/>
<dbReference type="Proteomes" id="UP000694844">
    <property type="component" value="Chromosome 3"/>
</dbReference>